<dbReference type="GeneID" id="5547099"/>
<dbReference type="InterPro" id="IPR001857">
    <property type="entry name" value="Ribosomal_bL19"/>
</dbReference>
<dbReference type="KEGG" id="vpo:Kpol_1028p59"/>
<dbReference type="GO" id="GO:0003735">
    <property type="term" value="F:structural constituent of ribosome"/>
    <property type="evidence" value="ECO:0007669"/>
    <property type="project" value="EnsemblFungi"/>
</dbReference>
<dbReference type="GO" id="GO:0005762">
    <property type="term" value="C:mitochondrial large ribosomal subunit"/>
    <property type="evidence" value="ECO:0007669"/>
    <property type="project" value="EnsemblFungi"/>
</dbReference>
<dbReference type="Gene3D" id="2.30.30.790">
    <property type="match status" value="1"/>
</dbReference>
<keyword evidence="2" id="KW-0689">Ribosomal protein</keyword>
<dbReference type="PANTHER" id="PTHR15680">
    <property type="entry name" value="RIBOSOMAL PROTEIN L19"/>
    <property type="match status" value="1"/>
</dbReference>
<dbReference type="InterPro" id="IPR038657">
    <property type="entry name" value="Ribosomal_bL19_sf"/>
</dbReference>
<organism evidence="5">
    <name type="scientific">Vanderwaltozyma polyspora (strain ATCC 22028 / DSM 70294 / BCRC 21397 / CBS 2163 / NBRC 10782 / NRRL Y-8283 / UCD 57-17)</name>
    <name type="common">Kluyveromyces polysporus</name>
    <dbReference type="NCBI Taxonomy" id="436907"/>
    <lineage>
        <taxon>Eukaryota</taxon>
        <taxon>Fungi</taxon>
        <taxon>Dikarya</taxon>
        <taxon>Ascomycota</taxon>
        <taxon>Saccharomycotina</taxon>
        <taxon>Saccharomycetes</taxon>
        <taxon>Saccharomycetales</taxon>
        <taxon>Saccharomycetaceae</taxon>
        <taxon>Vanderwaltozyma</taxon>
    </lineage>
</organism>
<dbReference type="OrthoDB" id="432645at2759"/>
<dbReference type="OMA" id="PKKYMPR"/>
<gene>
    <name evidence="4" type="ORF">Kpol_1028p59</name>
</gene>
<sequence>MFKYGSFAGLFTRFGGIQAKRLYQIPVKPGKKIIPVYPAAEPNIERKLVCERLSQQDIEDKLDVTKWRRRMLGRYPPAPNEVSLKIKSGDIVRVVYDSNKSDNDSFVGYVLGVDRKRLIQDSSLLLRNQISKTFVELRVPMFSPLIERIDILKRTDDVPNKRKRRRNKHYYIRGTKLDVGDLEAMLRKRR</sequence>
<dbReference type="InParanoid" id="A7TG27"/>
<keyword evidence="5" id="KW-1185">Reference proteome</keyword>
<reference evidence="4 5" key="1">
    <citation type="journal article" date="2007" name="Proc. Natl. Acad. Sci. U.S.A.">
        <title>Independent sorting-out of thousands of duplicated gene pairs in two yeast species descended from a whole-genome duplication.</title>
        <authorList>
            <person name="Scannell D.R."/>
            <person name="Frank A.C."/>
            <person name="Conant G.C."/>
            <person name="Byrne K.P."/>
            <person name="Woolfit M."/>
            <person name="Wolfe K.H."/>
        </authorList>
    </citation>
    <scope>NUCLEOTIDE SEQUENCE [LARGE SCALE GENOMIC DNA]</scope>
    <source>
        <strain evidence="5">ATCC 22028 / DSM 70294 / BCRC 21397 / CBS 2163 / NBRC 10782 / NRRL Y-8283 / UCD 57-17</strain>
    </source>
</reference>
<accession>A7TG27</accession>
<dbReference type="PhylomeDB" id="A7TG27"/>
<dbReference type="FunCoup" id="A7TG27">
    <property type="interactions" value="324"/>
</dbReference>
<evidence type="ECO:0000256" key="2">
    <source>
        <dbReference type="ARBA" id="ARBA00022980"/>
    </source>
</evidence>
<dbReference type="SUPFAM" id="SSF50104">
    <property type="entry name" value="Translation proteins SH3-like domain"/>
    <property type="match status" value="1"/>
</dbReference>
<keyword evidence="3" id="KW-0687">Ribonucleoprotein</keyword>
<dbReference type="Proteomes" id="UP000000267">
    <property type="component" value="Unassembled WGS sequence"/>
</dbReference>
<dbReference type="InterPro" id="IPR008991">
    <property type="entry name" value="Translation_prot_SH3-like_sf"/>
</dbReference>
<dbReference type="RefSeq" id="XP_001646642.1">
    <property type="nucleotide sequence ID" value="XM_001646592.1"/>
</dbReference>
<comment type="similarity">
    <text evidence="1">Belongs to the bacterial ribosomal protein bL19 family.</text>
</comment>
<proteinExistence type="inferred from homology"/>
<dbReference type="HOGENOM" id="CLU_076387_2_0_1"/>
<evidence type="ECO:0000256" key="1">
    <source>
        <dbReference type="ARBA" id="ARBA00005781"/>
    </source>
</evidence>
<evidence type="ECO:0000313" key="4">
    <source>
        <dbReference type="EMBL" id="EDO18784.1"/>
    </source>
</evidence>
<dbReference type="AlphaFoldDB" id="A7TG27"/>
<dbReference type="PANTHER" id="PTHR15680:SF9">
    <property type="entry name" value="LARGE RIBOSOMAL SUBUNIT PROTEIN BL19M"/>
    <property type="match status" value="1"/>
</dbReference>
<dbReference type="eggNOG" id="KOG1698">
    <property type="taxonomic scope" value="Eukaryota"/>
</dbReference>
<evidence type="ECO:0000313" key="5">
    <source>
        <dbReference type="Proteomes" id="UP000000267"/>
    </source>
</evidence>
<dbReference type="GO" id="GO:0006412">
    <property type="term" value="P:translation"/>
    <property type="evidence" value="ECO:0007669"/>
    <property type="project" value="InterPro"/>
</dbReference>
<dbReference type="EMBL" id="DS480385">
    <property type="protein sequence ID" value="EDO18784.1"/>
    <property type="molecule type" value="Genomic_DNA"/>
</dbReference>
<evidence type="ECO:0008006" key="6">
    <source>
        <dbReference type="Google" id="ProtNLM"/>
    </source>
</evidence>
<dbReference type="Pfam" id="PF01245">
    <property type="entry name" value="Ribosomal_L19"/>
    <property type="match status" value="1"/>
</dbReference>
<dbReference type="STRING" id="436907.A7TG27"/>
<protein>
    <recommendedName>
        <fullName evidence="6">54S ribosomal protein IMG1, mitochondrial</fullName>
    </recommendedName>
</protein>
<evidence type="ECO:0000256" key="3">
    <source>
        <dbReference type="ARBA" id="ARBA00023274"/>
    </source>
</evidence>
<name>A7TG27_VANPO</name>